<dbReference type="eggNOG" id="COG1116">
    <property type="taxonomic scope" value="Bacteria"/>
</dbReference>
<dbReference type="PANTHER" id="PTHR42788:SF13">
    <property type="entry name" value="ALIPHATIC SULFONATES IMPORT ATP-BINDING PROTEIN SSUB"/>
    <property type="match status" value="1"/>
</dbReference>
<dbReference type="PROSITE" id="PS00211">
    <property type="entry name" value="ABC_TRANSPORTER_1"/>
    <property type="match status" value="1"/>
</dbReference>
<dbReference type="PANTHER" id="PTHR42788">
    <property type="entry name" value="TAURINE IMPORT ATP-BINDING PROTEIN-RELATED"/>
    <property type="match status" value="1"/>
</dbReference>
<dbReference type="Proteomes" id="UP000014809">
    <property type="component" value="Chromosome"/>
</dbReference>
<dbReference type="InterPro" id="IPR017871">
    <property type="entry name" value="ABC_transporter-like_CS"/>
</dbReference>
<reference evidence="5 6" key="1">
    <citation type="submission" date="2012-06" db="EMBL/GenBank/DDBJ databases">
        <title>Complete genome sequence of Corynebacterium terpenotabidum Y-11 (=DSM 44721).</title>
        <authorList>
            <person name="Ruckert C."/>
            <person name="Albersmeier A."/>
            <person name="Al-Dilaimi A."/>
            <person name="Szczepanowski R."/>
            <person name="Kalinowski J."/>
        </authorList>
    </citation>
    <scope>NUCLEOTIDE SEQUENCE [LARGE SCALE GENOMIC DNA]</scope>
    <source>
        <strain evidence="5 6">Y-11</strain>
    </source>
</reference>
<dbReference type="OrthoDB" id="8773773at2"/>
<evidence type="ECO:0000313" key="5">
    <source>
        <dbReference type="EMBL" id="AGP30994.1"/>
    </source>
</evidence>
<dbReference type="SMART" id="SM00382">
    <property type="entry name" value="AAA"/>
    <property type="match status" value="1"/>
</dbReference>
<proteinExistence type="predicted"/>
<dbReference type="InterPro" id="IPR050166">
    <property type="entry name" value="ABC_transporter_ATP-bind"/>
</dbReference>
<dbReference type="KEGG" id="cter:A606_06735"/>
<protein>
    <submittedName>
        <fullName evidence="5">ABC transporter ATP-binding protein</fullName>
    </submittedName>
</protein>
<name>S4XEL0_9CORY</name>
<evidence type="ECO:0000313" key="6">
    <source>
        <dbReference type="Proteomes" id="UP000014809"/>
    </source>
</evidence>
<dbReference type="GO" id="GO:0005524">
    <property type="term" value="F:ATP binding"/>
    <property type="evidence" value="ECO:0007669"/>
    <property type="project" value="UniProtKB-KW"/>
</dbReference>
<dbReference type="CDD" id="cd03293">
    <property type="entry name" value="ABC_NrtD_SsuB_transporters"/>
    <property type="match status" value="1"/>
</dbReference>
<evidence type="ECO:0000256" key="1">
    <source>
        <dbReference type="ARBA" id="ARBA00022448"/>
    </source>
</evidence>
<dbReference type="InterPro" id="IPR003593">
    <property type="entry name" value="AAA+_ATPase"/>
</dbReference>
<feature type="domain" description="ABC transporter" evidence="4">
    <location>
        <begin position="14"/>
        <end position="246"/>
    </location>
</feature>
<evidence type="ECO:0000256" key="3">
    <source>
        <dbReference type="ARBA" id="ARBA00022840"/>
    </source>
</evidence>
<keyword evidence="6" id="KW-1185">Reference proteome</keyword>
<dbReference type="PATRIC" id="fig|1200352.3.peg.1374"/>
<keyword evidence="2" id="KW-0547">Nucleotide-binding</keyword>
<keyword evidence="1" id="KW-0813">Transport</keyword>
<dbReference type="PROSITE" id="PS50893">
    <property type="entry name" value="ABC_TRANSPORTER_2"/>
    <property type="match status" value="1"/>
</dbReference>
<dbReference type="RefSeq" id="WP_020441355.1">
    <property type="nucleotide sequence ID" value="NC_021663.1"/>
</dbReference>
<sequence>MTVPTETGTTIPRLVLDAVSQTYTTDAGDQVLALQDTSTVVEPGEFVCIVGPSGCGKSTLLKMIAGFLTPTTGRVLLDDEEVTEPGPDRGVVFQHANLYPWMTVRENVELAGRFRKVSKAERRATAERYLDMVNLSEFADQRPYELSGGMQQRAQIARVLAGSPEILLMDEPFGALDALTRETMQEELLRIWRRDRKTVFFITHSVDEAVLLGTRVWVMSARPGRILEDLSVQIGDPHAPSLDLGALRGEKRFHELREHIADAIYAAQGATTSNASTD</sequence>
<dbReference type="InterPro" id="IPR003439">
    <property type="entry name" value="ABC_transporter-like_ATP-bd"/>
</dbReference>
<organism evidence="5 6">
    <name type="scientific">Corynebacterium terpenotabidum Y-11</name>
    <dbReference type="NCBI Taxonomy" id="1200352"/>
    <lineage>
        <taxon>Bacteria</taxon>
        <taxon>Bacillati</taxon>
        <taxon>Actinomycetota</taxon>
        <taxon>Actinomycetes</taxon>
        <taxon>Mycobacteriales</taxon>
        <taxon>Corynebacteriaceae</taxon>
        <taxon>Corynebacterium</taxon>
    </lineage>
</organism>
<dbReference type="GO" id="GO:0016887">
    <property type="term" value="F:ATP hydrolysis activity"/>
    <property type="evidence" value="ECO:0007669"/>
    <property type="project" value="InterPro"/>
</dbReference>
<dbReference type="Pfam" id="PF00005">
    <property type="entry name" value="ABC_tran"/>
    <property type="match status" value="1"/>
</dbReference>
<evidence type="ECO:0000259" key="4">
    <source>
        <dbReference type="PROSITE" id="PS50893"/>
    </source>
</evidence>
<dbReference type="SUPFAM" id="SSF52540">
    <property type="entry name" value="P-loop containing nucleoside triphosphate hydrolases"/>
    <property type="match status" value="1"/>
</dbReference>
<gene>
    <name evidence="5" type="ORF">A606_06735</name>
</gene>
<evidence type="ECO:0000256" key="2">
    <source>
        <dbReference type="ARBA" id="ARBA00022741"/>
    </source>
</evidence>
<accession>S4XEL0</accession>
<dbReference type="HOGENOM" id="CLU_000604_1_22_11"/>
<dbReference type="InterPro" id="IPR027417">
    <property type="entry name" value="P-loop_NTPase"/>
</dbReference>
<dbReference type="STRING" id="1200352.A606_06735"/>
<keyword evidence="3 5" id="KW-0067">ATP-binding</keyword>
<dbReference type="AlphaFoldDB" id="S4XEL0"/>
<dbReference type="Gene3D" id="3.40.50.300">
    <property type="entry name" value="P-loop containing nucleotide triphosphate hydrolases"/>
    <property type="match status" value="1"/>
</dbReference>
<dbReference type="EMBL" id="CP003696">
    <property type="protein sequence ID" value="AGP30994.1"/>
    <property type="molecule type" value="Genomic_DNA"/>
</dbReference>